<proteinExistence type="predicted"/>
<keyword evidence="2" id="KW-1185">Reference proteome</keyword>
<protein>
    <submittedName>
        <fullName evidence="1">Uncharacterized protein</fullName>
    </submittedName>
</protein>
<organism evidence="1 2">
    <name type="scientific">Diplodia intermedia</name>
    <dbReference type="NCBI Taxonomy" id="856260"/>
    <lineage>
        <taxon>Eukaryota</taxon>
        <taxon>Fungi</taxon>
        <taxon>Dikarya</taxon>
        <taxon>Ascomycota</taxon>
        <taxon>Pezizomycotina</taxon>
        <taxon>Dothideomycetes</taxon>
        <taxon>Dothideomycetes incertae sedis</taxon>
        <taxon>Botryosphaeriales</taxon>
        <taxon>Botryosphaeriaceae</taxon>
        <taxon>Diplodia</taxon>
    </lineage>
</organism>
<comment type="caution">
    <text evidence="1">The sequence shown here is derived from an EMBL/GenBank/DDBJ whole genome shotgun (WGS) entry which is preliminary data.</text>
</comment>
<evidence type="ECO:0000313" key="2">
    <source>
        <dbReference type="Proteomes" id="UP001521184"/>
    </source>
</evidence>
<gene>
    <name evidence="1" type="ORF">SLS58_009056</name>
</gene>
<dbReference type="Proteomes" id="UP001521184">
    <property type="component" value="Unassembled WGS sequence"/>
</dbReference>
<dbReference type="EMBL" id="JAKEKT020000083">
    <property type="protein sequence ID" value="KAL1638035.1"/>
    <property type="molecule type" value="Genomic_DNA"/>
</dbReference>
<accession>A0ABR3TES4</accession>
<reference evidence="1 2" key="1">
    <citation type="journal article" date="2023" name="Plant Dis.">
        <title>First Report of Diplodia intermedia Causing Canker and Dieback Diseases on Apple Trees in Canada.</title>
        <authorList>
            <person name="Ellouze W."/>
            <person name="Ilyukhin E."/>
            <person name="Sulman M."/>
            <person name="Ali S."/>
        </authorList>
    </citation>
    <scope>NUCLEOTIDE SEQUENCE [LARGE SCALE GENOMIC DNA]</scope>
    <source>
        <strain evidence="1 2">M45-28</strain>
    </source>
</reference>
<sequence>MAFYTLKPVLICHAILSTSWKVALMVKGLAAENAAYTAAQSLLPPPTTRTFAPRPRSQYVFEERPVSTHGQSIDSLLQEQLAQLEAEKAQQRWSSPPSYRLYDDAVEKPPPQLSPRELNFPRKPFAARGGLEKEIRITVYPVEEDSPLNTPFGEQMSYVAVAT</sequence>
<evidence type="ECO:0000313" key="1">
    <source>
        <dbReference type="EMBL" id="KAL1638035.1"/>
    </source>
</evidence>
<name>A0ABR3TES4_9PEZI</name>